<keyword evidence="5" id="KW-0694">RNA-binding</keyword>
<dbReference type="HAMAP" id="MF_01315">
    <property type="entry name" value="Ribosomal_uS13"/>
    <property type="match status" value="1"/>
</dbReference>
<comment type="function">
    <text evidence="5">Located at the top of the head of the 30S subunit, it contacts several helices of the 16S rRNA. In the 70S ribosome it contacts the 23S rRNA (bridge B1a) and protein L5 of the 50S subunit (bridge B1b), connecting the 2 subunits; these bridges are implicated in subunit movement. Contacts the tRNAs in the A and P-sites.</text>
</comment>
<dbReference type="EMBL" id="LCEY01000002">
    <property type="protein sequence ID" value="KKS81030.1"/>
    <property type="molecule type" value="Genomic_DNA"/>
</dbReference>
<evidence type="ECO:0000256" key="2">
    <source>
        <dbReference type="ARBA" id="ARBA00022980"/>
    </source>
</evidence>
<evidence type="ECO:0000256" key="4">
    <source>
        <dbReference type="ARBA" id="ARBA00035166"/>
    </source>
</evidence>
<dbReference type="GO" id="GO:0015935">
    <property type="term" value="C:small ribosomal subunit"/>
    <property type="evidence" value="ECO:0007669"/>
    <property type="project" value="TreeGrafter"/>
</dbReference>
<comment type="subunit">
    <text evidence="5">Part of the 30S ribosomal subunit. Forms a loose heterodimer with protein S19. Forms two bridges to the 50S subunit in the 70S ribosome.</text>
</comment>
<comment type="similarity">
    <text evidence="1 5 6">Belongs to the universal ribosomal protein uS13 family.</text>
</comment>
<dbReference type="PIRSF" id="PIRSF002134">
    <property type="entry name" value="Ribosomal_S13"/>
    <property type="match status" value="1"/>
</dbReference>
<dbReference type="InterPro" id="IPR027437">
    <property type="entry name" value="Rbsml_uS13_C"/>
</dbReference>
<dbReference type="Proteomes" id="UP000034611">
    <property type="component" value="Unassembled WGS sequence"/>
</dbReference>
<dbReference type="Gene3D" id="4.10.910.10">
    <property type="entry name" value="30s ribosomal protein s13, domain 2"/>
    <property type="match status" value="1"/>
</dbReference>
<dbReference type="GO" id="GO:0000049">
    <property type="term" value="F:tRNA binding"/>
    <property type="evidence" value="ECO:0007669"/>
    <property type="project" value="UniProtKB-UniRule"/>
</dbReference>
<name>A0A0G1C5T4_9BACT</name>
<accession>A0A0G1C5T4</accession>
<evidence type="ECO:0000256" key="5">
    <source>
        <dbReference type="HAMAP-Rule" id="MF_01315"/>
    </source>
</evidence>
<dbReference type="GO" id="GO:0005829">
    <property type="term" value="C:cytosol"/>
    <property type="evidence" value="ECO:0007669"/>
    <property type="project" value="TreeGrafter"/>
</dbReference>
<keyword evidence="5" id="KW-0699">rRNA-binding</keyword>
<dbReference type="Gene3D" id="1.10.8.50">
    <property type="match status" value="1"/>
</dbReference>
<evidence type="ECO:0000313" key="9">
    <source>
        <dbReference type="Proteomes" id="UP000034611"/>
    </source>
</evidence>
<evidence type="ECO:0000256" key="7">
    <source>
        <dbReference type="SAM" id="MobiDB-lite"/>
    </source>
</evidence>
<keyword evidence="5" id="KW-0820">tRNA-binding</keyword>
<dbReference type="GO" id="GO:0006412">
    <property type="term" value="P:translation"/>
    <property type="evidence" value="ECO:0007669"/>
    <property type="project" value="UniProtKB-UniRule"/>
</dbReference>
<reference evidence="8 9" key="1">
    <citation type="journal article" date="2015" name="Nature">
        <title>rRNA introns, odd ribosomes, and small enigmatic genomes across a large radiation of phyla.</title>
        <authorList>
            <person name="Brown C.T."/>
            <person name="Hug L.A."/>
            <person name="Thomas B.C."/>
            <person name="Sharon I."/>
            <person name="Castelle C.J."/>
            <person name="Singh A."/>
            <person name="Wilkins M.J."/>
            <person name="Williams K.H."/>
            <person name="Banfield J.F."/>
        </authorList>
    </citation>
    <scope>NUCLEOTIDE SEQUENCE [LARGE SCALE GENOMIC DNA]</scope>
</reference>
<dbReference type="GO" id="GO:0003735">
    <property type="term" value="F:structural constituent of ribosome"/>
    <property type="evidence" value="ECO:0007669"/>
    <property type="project" value="InterPro"/>
</dbReference>
<dbReference type="FunFam" id="1.10.8.50:FF:000001">
    <property type="entry name" value="30S ribosomal protein S13"/>
    <property type="match status" value="1"/>
</dbReference>
<dbReference type="InterPro" id="IPR010979">
    <property type="entry name" value="Ribosomal_uS13-like_H2TH"/>
</dbReference>
<evidence type="ECO:0000256" key="6">
    <source>
        <dbReference type="RuleBase" id="RU003830"/>
    </source>
</evidence>
<proteinExistence type="inferred from homology"/>
<sequence length="139" mass="15377">MARISGVNLDDNMKIGYALTRIKGIGWSLARALLQPLKINTSKRIKDLTAEELASITAKVDEVPTEGELIRKVRADIQRLQVTGSYRGIRHTRGLPARGQRTRSNARTKRGKRKTVGAFKKEELAKVQPNAGGEKGETK</sequence>
<dbReference type="PANTHER" id="PTHR10871">
    <property type="entry name" value="30S RIBOSOMAL PROTEIN S13/40S RIBOSOMAL PROTEIN S18"/>
    <property type="match status" value="1"/>
</dbReference>
<keyword evidence="2 5" id="KW-0689">Ribosomal protein</keyword>
<evidence type="ECO:0000256" key="1">
    <source>
        <dbReference type="ARBA" id="ARBA00008080"/>
    </source>
</evidence>
<dbReference type="InterPro" id="IPR001892">
    <property type="entry name" value="Ribosomal_uS13"/>
</dbReference>
<dbReference type="PROSITE" id="PS50159">
    <property type="entry name" value="RIBOSOMAL_S13_2"/>
    <property type="match status" value="1"/>
</dbReference>
<dbReference type="AlphaFoldDB" id="A0A0G1C5T4"/>
<organism evidence="8 9">
    <name type="scientific">Candidatus Woesebacteria bacterium GW2011_GWC1_43_10b</name>
    <dbReference type="NCBI Taxonomy" id="1618585"/>
    <lineage>
        <taxon>Bacteria</taxon>
        <taxon>Candidatus Woeseibacteriota</taxon>
    </lineage>
</organism>
<protein>
    <recommendedName>
        <fullName evidence="4 5">Small ribosomal subunit protein uS13</fullName>
    </recommendedName>
</protein>
<dbReference type="Pfam" id="PF00416">
    <property type="entry name" value="Ribosomal_S13"/>
    <property type="match status" value="2"/>
</dbReference>
<evidence type="ECO:0000256" key="3">
    <source>
        <dbReference type="ARBA" id="ARBA00023274"/>
    </source>
</evidence>
<dbReference type="SUPFAM" id="SSF46946">
    <property type="entry name" value="S13-like H2TH domain"/>
    <property type="match status" value="1"/>
</dbReference>
<gene>
    <name evidence="5" type="primary">rpsM</name>
    <name evidence="8" type="ORF">UV56_C0002G0035</name>
</gene>
<keyword evidence="3 5" id="KW-0687">Ribonucleoprotein</keyword>
<feature type="region of interest" description="Disordered" evidence="7">
    <location>
        <begin position="89"/>
        <end position="139"/>
    </location>
</feature>
<dbReference type="PATRIC" id="fig|1618585.3.peg.57"/>
<comment type="caution">
    <text evidence="8">The sequence shown here is derived from an EMBL/GenBank/DDBJ whole genome shotgun (WGS) entry which is preliminary data.</text>
</comment>
<dbReference type="GO" id="GO:0019843">
    <property type="term" value="F:rRNA binding"/>
    <property type="evidence" value="ECO:0007669"/>
    <property type="project" value="UniProtKB-UniRule"/>
</dbReference>
<evidence type="ECO:0000313" key="8">
    <source>
        <dbReference type="EMBL" id="KKS81030.1"/>
    </source>
</evidence>
<feature type="compositionally biased region" description="Basic residues" evidence="7">
    <location>
        <begin position="100"/>
        <end position="115"/>
    </location>
</feature>
<dbReference type="PANTHER" id="PTHR10871:SF1">
    <property type="entry name" value="SMALL RIBOSOMAL SUBUNIT PROTEIN US13M"/>
    <property type="match status" value="1"/>
</dbReference>